<dbReference type="InterPro" id="IPR042107">
    <property type="entry name" value="DNA-dir_RNA_pol_bsu_ext_1_sf"/>
</dbReference>
<organism evidence="18">
    <name type="scientific">Floydiella terrestris</name>
    <name type="common">Green alga</name>
    <name type="synonym">Planophila terrestris</name>
    <dbReference type="NCBI Taxonomy" id="51328"/>
    <lineage>
        <taxon>Eukaryota</taxon>
        <taxon>Viridiplantae</taxon>
        <taxon>Chlorophyta</taxon>
        <taxon>core chlorophytes</taxon>
        <taxon>Chlorophyceae</taxon>
        <taxon>OCC clade</taxon>
        <taxon>Chaetopeltidales</taxon>
        <taxon>Chaetopeltidaceae</taxon>
        <taxon>Floydiella</taxon>
    </lineage>
</organism>
<dbReference type="InterPro" id="IPR007645">
    <property type="entry name" value="RNA_pol_Rpb2_3"/>
</dbReference>
<dbReference type="GO" id="GO:0003899">
    <property type="term" value="F:DNA-directed RNA polymerase activity"/>
    <property type="evidence" value="ECO:0007669"/>
    <property type="project" value="UniProtKB-EC"/>
</dbReference>
<keyword evidence="10" id="KW-0804">Transcription</keyword>
<feature type="domain" description="RNA polymerase Rpb2" evidence="16">
    <location>
        <begin position="124"/>
        <end position="340"/>
    </location>
</feature>
<feature type="region of interest" description="Disordered" evidence="15">
    <location>
        <begin position="399"/>
        <end position="494"/>
    </location>
</feature>
<keyword evidence="7 18" id="KW-0934">Plastid</keyword>
<keyword evidence="8" id="KW-0808">Transferase</keyword>
<dbReference type="GeneID" id="9481837"/>
<dbReference type="SUPFAM" id="SSF64484">
    <property type="entry name" value="beta and beta-prime subunits of DNA dependent RNA-polymerase"/>
    <property type="match status" value="1"/>
</dbReference>
<feature type="compositionally biased region" description="Basic and acidic residues" evidence="15">
    <location>
        <begin position="436"/>
        <end position="455"/>
    </location>
</feature>
<proteinExistence type="inferred from homology"/>
<evidence type="ECO:0000256" key="4">
    <source>
        <dbReference type="ARBA" id="ARBA00012418"/>
    </source>
</evidence>
<feature type="compositionally biased region" description="Polar residues" evidence="15">
    <location>
        <begin position="782"/>
        <end position="808"/>
    </location>
</feature>
<dbReference type="GO" id="GO:0003677">
    <property type="term" value="F:DNA binding"/>
    <property type="evidence" value="ECO:0007669"/>
    <property type="project" value="InterPro"/>
</dbReference>
<geneLocation type="chloroplast" evidence="18"/>
<evidence type="ECO:0000256" key="12">
    <source>
        <dbReference type="ARBA" id="ARBA00032782"/>
    </source>
</evidence>
<accession>E2DSI3</accession>
<keyword evidence="9" id="KW-0548">Nucleotidyltransferase</keyword>
<evidence type="ECO:0000256" key="1">
    <source>
        <dbReference type="ARBA" id="ARBA00004026"/>
    </source>
</evidence>
<dbReference type="RefSeq" id="YP_003795481.1">
    <property type="nucleotide sequence ID" value="NC_014346.1"/>
</dbReference>
<dbReference type="Gene3D" id="2.30.150.10">
    <property type="entry name" value="DNA-directed RNA polymerase, beta subunit, external 1 domain"/>
    <property type="match status" value="1"/>
</dbReference>
<reference evidence="18" key="1">
    <citation type="journal article" date="2008" name="J. Phycol.">
        <title>Deep division in the Chlorophyceae (Chlorophyta) revealed by chloroplast phylogenomic analyseS.</title>
        <authorList>
            <person name="Turmel M."/>
            <person name="Brouard J.-S."/>
            <person name="Gagnon C."/>
            <person name="Otis C."/>
            <person name="Lemieux C."/>
        </authorList>
    </citation>
    <scope>NUCLEOTIDE SEQUENCE</scope>
</reference>
<gene>
    <name evidence="18" type="primary">rpoBa</name>
</gene>
<protein>
    <recommendedName>
        <fullName evidence="4">DNA-directed RNA polymerase</fullName>
        <ecNumber evidence="4">2.7.7.6</ecNumber>
    </recommendedName>
    <alternativeName>
        <fullName evidence="12">PEP</fullName>
    </alternativeName>
</protein>
<evidence type="ECO:0000256" key="5">
    <source>
        <dbReference type="ARBA" id="ARBA00022478"/>
    </source>
</evidence>
<evidence type="ECO:0000256" key="14">
    <source>
        <dbReference type="RuleBase" id="RU000434"/>
    </source>
</evidence>
<dbReference type="EC" id="2.7.7.6" evidence="4"/>
<evidence type="ECO:0000256" key="9">
    <source>
        <dbReference type="ARBA" id="ARBA00022695"/>
    </source>
</evidence>
<name>E2DSI3_FLOTE</name>
<feature type="domain" description="RNA polymerase Rpb2" evidence="17">
    <location>
        <begin position="544"/>
        <end position="612"/>
    </location>
</feature>
<comment type="function">
    <text evidence="1">DNA-dependent RNA polymerase catalyzes the transcription of DNA into RNA using the four ribonucleoside triphosphates as substrates.</text>
</comment>
<keyword evidence="6 18" id="KW-0150">Chloroplast</keyword>
<dbReference type="Gene3D" id="3.90.1110.10">
    <property type="entry name" value="RNA polymerase Rpb2, domain 2"/>
    <property type="match status" value="1"/>
</dbReference>
<keyword evidence="5" id="KW-0240">DNA-directed RNA polymerase</keyword>
<dbReference type="Pfam" id="PF04565">
    <property type="entry name" value="RNA_pol_Rpb2_3"/>
    <property type="match status" value="1"/>
</dbReference>
<dbReference type="Gene3D" id="3.90.1100.10">
    <property type="match status" value="2"/>
</dbReference>
<evidence type="ECO:0000256" key="2">
    <source>
        <dbReference type="ARBA" id="ARBA00004229"/>
    </source>
</evidence>
<dbReference type="PANTHER" id="PTHR20856">
    <property type="entry name" value="DNA-DIRECTED RNA POLYMERASE I SUBUNIT 2"/>
    <property type="match status" value="1"/>
</dbReference>
<dbReference type="GO" id="GO:0000428">
    <property type="term" value="C:DNA-directed RNA polymerase complex"/>
    <property type="evidence" value="ECO:0007669"/>
    <property type="project" value="UniProtKB-KW"/>
</dbReference>
<dbReference type="AlphaFoldDB" id="E2DSI3"/>
<dbReference type="GO" id="GO:0032549">
    <property type="term" value="F:ribonucleoside binding"/>
    <property type="evidence" value="ECO:0007669"/>
    <property type="project" value="InterPro"/>
</dbReference>
<evidence type="ECO:0000256" key="15">
    <source>
        <dbReference type="SAM" id="MobiDB-lite"/>
    </source>
</evidence>
<dbReference type="GO" id="GO:0006351">
    <property type="term" value="P:DNA-templated transcription"/>
    <property type="evidence" value="ECO:0007669"/>
    <property type="project" value="InterPro"/>
</dbReference>
<dbReference type="InterPro" id="IPR007642">
    <property type="entry name" value="RNA_pol_Rpb2_2"/>
</dbReference>
<evidence type="ECO:0000259" key="17">
    <source>
        <dbReference type="Pfam" id="PF04565"/>
    </source>
</evidence>
<evidence type="ECO:0000256" key="7">
    <source>
        <dbReference type="ARBA" id="ARBA00022640"/>
    </source>
</evidence>
<evidence type="ECO:0000256" key="8">
    <source>
        <dbReference type="ARBA" id="ARBA00022679"/>
    </source>
</evidence>
<comment type="subcellular location">
    <subcellularLocation>
        <location evidence="2">Plastid</location>
        <location evidence="2">Chloroplast</location>
    </subcellularLocation>
</comment>
<dbReference type="InterPro" id="IPR015712">
    <property type="entry name" value="DNA-dir_RNA_pol_su2"/>
</dbReference>
<dbReference type="InterPro" id="IPR037034">
    <property type="entry name" value="RNA_pol_Rpb2_2_sf"/>
</dbReference>
<comment type="similarity">
    <text evidence="3 14">Belongs to the RNA polymerase beta chain family.</text>
</comment>
<feature type="compositionally biased region" description="Basic residues" evidence="15">
    <location>
        <begin position="407"/>
        <end position="416"/>
    </location>
</feature>
<dbReference type="Pfam" id="PF04561">
    <property type="entry name" value="RNA_pol_Rpb2_2"/>
    <property type="match status" value="1"/>
</dbReference>
<comment type="subunit">
    <text evidence="11">In plastids the minimal PEP RNA polymerase catalytic core is composed of four subunits: alpha, beta, beta', and beta''. When a (nuclear-encoded) sigma factor is associated with the core the holoenzyme is formed, which can initiate transcription.</text>
</comment>
<evidence type="ECO:0000259" key="16">
    <source>
        <dbReference type="Pfam" id="PF04561"/>
    </source>
</evidence>
<feature type="compositionally biased region" description="Basic residues" evidence="15">
    <location>
        <begin position="480"/>
        <end position="489"/>
    </location>
</feature>
<evidence type="ECO:0000256" key="13">
    <source>
        <dbReference type="ARBA" id="ARBA00048552"/>
    </source>
</evidence>
<evidence type="ECO:0000313" key="18">
    <source>
        <dbReference type="EMBL" id="ACZ58466.1"/>
    </source>
</evidence>
<dbReference type="EMBL" id="GU196268">
    <property type="protein sequence ID" value="ACZ58466.1"/>
    <property type="molecule type" value="Genomic_DNA"/>
</dbReference>
<evidence type="ECO:0000256" key="10">
    <source>
        <dbReference type="ARBA" id="ARBA00023163"/>
    </source>
</evidence>
<evidence type="ECO:0000256" key="11">
    <source>
        <dbReference type="ARBA" id="ARBA00026088"/>
    </source>
</evidence>
<feature type="compositionally biased region" description="Low complexity" evidence="15">
    <location>
        <begin position="457"/>
        <end position="467"/>
    </location>
</feature>
<dbReference type="Gene3D" id="2.40.50.100">
    <property type="match status" value="1"/>
</dbReference>
<reference evidence="18" key="2">
    <citation type="journal article" date="2010" name="Genome Biol. Evol.">
        <title>The exceptionally large chloroplast genome of the green alga Floydiella terrestris illuminates the evolutionary history of the Chlorophyceae.</title>
        <authorList>
            <person name="Brouard J.S."/>
            <person name="Otis C."/>
            <person name="Lemieux C."/>
            <person name="Turmel M."/>
        </authorList>
    </citation>
    <scope>NUCLEOTIDE SEQUENCE</scope>
</reference>
<sequence length="808" mass="91380">MVIQSYFRPDFVSLQRKSFFRFLEKGLVEEFSKRSPITNISKGLKLCFYPEFYKLVPPKWNPNKAILYDRTYSAKLFVPVQLTSFKTKEIVFEWAFLCDLPLMTNRGHFLVNGVARVIINQIHRGPGIYYTKTTKKKEILDVETDRKSFSNLTRYYADVISMRGNWLRLSVDSKNRFWAEMKKTPKIPLLWFLLGTGLRKETIFSKINNSSLLYDSFCNNILLSELDQEKYFYVDSTFSAHEKMSSLVLKGKQKNTGKKRNLREWFYKHFMNPRTYDLGPHGRLCINRKLGLSFTQSALLNKMSTLTPYDLLFATDYLLKLLAGLGTTDDIDNLKNRRVRTSSDFIQLQIGIGLVRLEKKIRDKLIDFLFAPSLPLKSNEKEKKKDALLKKKAEKLTKPASFEEKRKLKNGKKKQGSQKTATKAKEKKGSNSSFKKTSEKNSKKNEKKIGSEKSSKLSKNSSKVSKSSQKKEDEKASSLSKKKASKKRSKAFETKGFDKEKKNFREAPEFLITRKKNLRISDFINARYVNGALREFFGTSPLSQFLDQINPLAEITHKRRFTLLGPGGVSEDTATMAVRGIHPTHYGRICPVETPEGKNAGLVNTLTGYARVNSDGLIETPFLKVFKSQIQKKKGFFFLSPEQEEKSVLATGDLSISKTGFLPKGFLPARSLGEFTKVSSKSVGFMSVSPIQLISVATSLVPFLEHDDANRALMGANMQRQAVPLARSEQPIVGTGTEAKAISDSGAAVRAKFGGFVCYASANKVVVCSLKSLEKKNGFDPSRSSGKSGLNWRNSFFSNTQPEAISEN</sequence>
<feature type="region of interest" description="Disordered" evidence="15">
    <location>
        <begin position="778"/>
        <end position="808"/>
    </location>
</feature>
<dbReference type="GO" id="GO:0009507">
    <property type="term" value="C:chloroplast"/>
    <property type="evidence" value="ECO:0007669"/>
    <property type="project" value="UniProtKB-SubCell"/>
</dbReference>
<evidence type="ECO:0000256" key="6">
    <source>
        <dbReference type="ARBA" id="ARBA00022528"/>
    </source>
</evidence>
<evidence type="ECO:0000256" key="3">
    <source>
        <dbReference type="ARBA" id="ARBA00006835"/>
    </source>
</evidence>
<comment type="catalytic activity">
    <reaction evidence="13">
        <text>RNA(n) + a ribonucleoside 5'-triphosphate = RNA(n+1) + diphosphate</text>
        <dbReference type="Rhea" id="RHEA:21248"/>
        <dbReference type="Rhea" id="RHEA-COMP:14527"/>
        <dbReference type="Rhea" id="RHEA-COMP:17342"/>
        <dbReference type="ChEBI" id="CHEBI:33019"/>
        <dbReference type="ChEBI" id="CHEBI:61557"/>
        <dbReference type="ChEBI" id="CHEBI:140395"/>
        <dbReference type="EC" id="2.7.7.6"/>
    </reaction>
</comment>